<organism evidence="2 3">
    <name type="scientific">Stenotrophomonas maltophilia</name>
    <name type="common">Pseudomonas maltophilia</name>
    <name type="synonym">Xanthomonas maltophilia</name>
    <dbReference type="NCBI Taxonomy" id="40324"/>
    <lineage>
        <taxon>Bacteria</taxon>
        <taxon>Pseudomonadati</taxon>
        <taxon>Pseudomonadota</taxon>
        <taxon>Gammaproteobacteria</taxon>
        <taxon>Lysobacterales</taxon>
        <taxon>Lysobacteraceae</taxon>
        <taxon>Stenotrophomonas</taxon>
        <taxon>Stenotrophomonas maltophilia group</taxon>
    </lineage>
</organism>
<dbReference type="Pfam" id="PF13304">
    <property type="entry name" value="AAA_21"/>
    <property type="match status" value="1"/>
</dbReference>
<dbReference type="Proteomes" id="UP000634179">
    <property type="component" value="Unassembled WGS sequence"/>
</dbReference>
<protein>
    <submittedName>
        <fullName evidence="2">ATP-binding protein</fullName>
    </submittedName>
</protein>
<dbReference type="GO" id="GO:0005524">
    <property type="term" value="F:ATP binding"/>
    <property type="evidence" value="ECO:0007669"/>
    <property type="project" value="UniProtKB-KW"/>
</dbReference>
<proteinExistence type="predicted"/>
<evidence type="ECO:0000313" key="2">
    <source>
        <dbReference type="EMBL" id="MBH1788931.1"/>
    </source>
</evidence>
<dbReference type="InterPro" id="IPR027417">
    <property type="entry name" value="P-loop_NTPase"/>
</dbReference>
<comment type="caution">
    <text evidence="2">The sequence shown here is derived from an EMBL/GenBank/DDBJ whole genome shotgun (WGS) entry which is preliminary data.</text>
</comment>
<dbReference type="PANTHER" id="PTHR43581">
    <property type="entry name" value="ATP/GTP PHOSPHATASE"/>
    <property type="match status" value="1"/>
</dbReference>
<dbReference type="EMBL" id="JADUOV010000002">
    <property type="protein sequence ID" value="MBH1788931.1"/>
    <property type="molecule type" value="Genomic_DNA"/>
</dbReference>
<dbReference type="InterPro" id="IPR003593">
    <property type="entry name" value="AAA+_ATPase"/>
</dbReference>
<dbReference type="AlphaFoldDB" id="A0AA41CJB2"/>
<dbReference type="PANTHER" id="PTHR43581:SF2">
    <property type="entry name" value="EXCINUCLEASE ATPASE SUBUNIT"/>
    <property type="match status" value="1"/>
</dbReference>
<evidence type="ECO:0000259" key="1">
    <source>
        <dbReference type="SMART" id="SM00382"/>
    </source>
</evidence>
<accession>A0AA41CJB2</accession>
<dbReference type="InterPro" id="IPR051396">
    <property type="entry name" value="Bact_Antivir_Def_Nuclease"/>
</dbReference>
<feature type="domain" description="AAA+ ATPase" evidence="1">
    <location>
        <begin position="30"/>
        <end position="389"/>
    </location>
</feature>
<evidence type="ECO:0000313" key="3">
    <source>
        <dbReference type="Proteomes" id="UP000634179"/>
    </source>
</evidence>
<dbReference type="SMART" id="SM00382">
    <property type="entry name" value="AAA"/>
    <property type="match status" value="1"/>
</dbReference>
<dbReference type="InterPro" id="IPR003959">
    <property type="entry name" value="ATPase_AAA_core"/>
</dbReference>
<dbReference type="Gene3D" id="3.40.50.300">
    <property type="entry name" value="P-loop containing nucleotide triphosphate hydrolases"/>
    <property type="match status" value="1"/>
</dbReference>
<sequence>MIYSFLYHERVVNIVPIGVREGALPNIYESDSMTLVVGPNNSGKTELLAQLCRAIASRDQTALEIDGDIEDVGVVYFSPASFRKSRFPQRHPRVKVISQKGVDVSTDGHEIVRRLRDDFGFTGRLVVKLKHSPVDAVRALLARAMEIPSRIPRFSELDKLVENYQKASMNWRSEEIESSPTSRERQEAMNFAQRELRLGIQYLVEERLGHNANVYLIALAVLLAKGRRSKQLAQEFFECLNGRPWSDGFMDTVSTVEGVSAVYTLEELIVGVDVAWHQQADFLDEGSILSVELDGLSSGAEALVAQFVRISSAVRELSNYGSSKIILLIDEGDAFLHIAWQQLYIKVLDDFAKSICPNFATIQVVVATHSPVLMSDFPRDFILRVSPDSGGVAEGELVSFAAPLENIVASTAGAGSIGKKATQIIRRELERGRAADMRIIDWIDDPLLRKYLMEQIEHAG</sequence>
<name>A0AA41CJB2_STEMA</name>
<dbReference type="SUPFAM" id="SSF52540">
    <property type="entry name" value="P-loop containing nucleoside triphosphate hydrolases"/>
    <property type="match status" value="1"/>
</dbReference>
<keyword evidence="2" id="KW-0067">ATP-binding</keyword>
<gene>
    <name evidence="2" type="ORF">I5V89_03480</name>
</gene>
<reference evidence="2" key="1">
    <citation type="submission" date="2020-11" db="EMBL/GenBank/DDBJ databases">
        <title>Enhanced detection system for hospital associated transmission using whole genome sequencing surveillance.</title>
        <authorList>
            <person name="Harrison L.H."/>
            <person name="Van Tyne D."/>
            <person name="Marsh J.W."/>
            <person name="Griffith M.P."/>
            <person name="Snyder D.J."/>
            <person name="Cooper V.S."/>
            <person name="Mustapha M."/>
        </authorList>
    </citation>
    <scope>NUCLEOTIDE SEQUENCE</scope>
    <source>
        <strain evidence="2">STEN00053</strain>
    </source>
</reference>
<keyword evidence="2" id="KW-0547">Nucleotide-binding</keyword>